<protein>
    <submittedName>
        <fullName evidence="1">Uncharacterized protein</fullName>
    </submittedName>
</protein>
<proteinExistence type="predicted"/>
<keyword evidence="2" id="KW-1185">Reference proteome</keyword>
<dbReference type="Proteomes" id="UP000309997">
    <property type="component" value="Unassembled WGS sequence"/>
</dbReference>
<organism evidence="1 2">
    <name type="scientific">Populus alba</name>
    <name type="common">White poplar</name>
    <dbReference type="NCBI Taxonomy" id="43335"/>
    <lineage>
        <taxon>Eukaryota</taxon>
        <taxon>Viridiplantae</taxon>
        <taxon>Streptophyta</taxon>
        <taxon>Embryophyta</taxon>
        <taxon>Tracheophyta</taxon>
        <taxon>Spermatophyta</taxon>
        <taxon>Magnoliopsida</taxon>
        <taxon>eudicotyledons</taxon>
        <taxon>Gunneridae</taxon>
        <taxon>Pentapetalae</taxon>
        <taxon>rosids</taxon>
        <taxon>fabids</taxon>
        <taxon>Malpighiales</taxon>
        <taxon>Salicaceae</taxon>
        <taxon>Saliceae</taxon>
        <taxon>Populus</taxon>
    </lineage>
</organism>
<comment type="caution">
    <text evidence="1">The sequence shown here is derived from an EMBL/GenBank/DDBJ whole genome shotgun (WGS) entry which is preliminary data.</text>
</comment>
<gene>
    <name evidence="1" type="ORF">D5086_007383</name>
</gene>
<dbReference type="EMBL" id="RCHU02000003">
    <property type="protein sequence ID" value="KAL3599465.1"/>
    <property type="molecule type" value="Genomic_DNA"/>
</dbReference>
<evidence type="ECO:0000313" key="1">
    <source>
        <dbReference type="EMBL" id="KAL3599465.1"/>
    </source>
</evidence>
<reference evidence="1 2" key="1">
    <citation type="journal article" date="2024" name="Plant Biotechnol. J.">
        <title>Genome and CRISPR/Cas9 system of a widespread forest tree (Populus alba) in the world.</title>
        <authorList>
            <person name="Liu Y.J."/>
            <person name="Jiang P.F."/>
            <person name="Han X.M."/>
            <person name="Li X.Y."/>
            <person name="Wang H.M."/>
            <person name="Wang Y.J."/>
            <person name="Wang X.X."/>
            <person name="Zeng Q.Y."/>
        </authorList>
    </citation>
    <scope>NUCLEOTIDE SEQUENCE [LARGE SCALE GENOMIC DNA]</scope>
    <source>
        <strain evidence="2">cv. PAL-ZL1</strain>
    </source>
</reference>
<name>A0ACC4CN92_POPAL</name>
<accession>A0ACC4CN92</accession>
<evidence type="ECO:0000313" key="2">
    <source>
        <dbReference type="Proteomes" id="UP000309997"/>
    </source>
</evidence>
<sequence length="170" mass="18895">MMMGAVSNAGALDHYTGSPSHIRAMAKCKISRNGCTDESTAHLLDKEHCVSSFTNPEKPYSKLKFRASTTSPIFVVIALLLELRHHLTEPFEDLKVESKTPIIKLGMKTLDFIDQWTKGCLSIDAPGYLFKLLKECRMLFPFEITSSKILVKDSTPKSQGFGLVQPQSTS</sequence>